<reference evidence="1" key="1">
    <citation type="journal article" date="2014" name="Int. J. Syst. Evol. Microbiol.">
        <title>Complete genome sequence of Corynebacterium casei LMG S-19264T (=DSM 44701T), isolated from a smear-ripened cheese.</title>
        <authorList>
            <consortium name="US DOE Joint Genome Institute (JGI-PGF)"/>
            <person name="Walter F."/>
            <person name="Albersmeier A."/>
            <person name="Kalinowski J."/>
            <person name="Ruckert C."/>
        </authorList>
    </citation>
    <scope>NUCLEOTIDE SEQUENCE</scope>
    <source>
        <strain evidence="1">CGMCC 1.12360</strain>
    </source>
</reference>
<dbReference type="AlphaFoldDB" id="A0A8J2ZRY2"/>
<dbReference type="EMBL" id="BMEV01000013">
    <property type="protein sequence ID" value="GGH72766.1"/>
    <property type="molecule type" value="Genomic_DNA"/>
</dbReference>
<evidence type="ECO:0000313" key="2">
    <source>
        <dbReference type="Proteomes" id="UP000602050"/>
    </source>
</evidence>
<reference evidence="1" key="2">
    <citation type="submission" date="2020-09" db="EMBL/GenBank/DDBJ databases">
        <authorList>
            <person name="Sun Q."/>
            <person name="Zhou Y."/>
        </authorList>
    </citation>
    <scope>NUCLEOTIDE SEQUENCE</scope>
    <source>
        <strain evidence="1">CGMCC 1.12360</strain>
    </source>
</reference>
<accession>A0A8J2ZRY2</accession>
<evidence type="ECO:0000313" key="1">
    <source>
        <dbReference type="EMBL" id="GGH72766.1"/>
    </source>
</evidence>
<name>A0A8J2ZRY2_9BACI</name>
<dbReference type="RefSeq" id="WP_188391277.1">
    <property type="nucleotide sequence ID" value="NZ_BMEV01000013.1"/>
</dbReference>
<gene>
    <name evidence="1" type="ORF">GCM10010978_09970</name>
</gene>
<comment type="caution">
    <text evidence="1">The sequence shown here is derived from an EMBL/GenBank/DDBJ whole genome shotgun (WGS) entry which is preliminary data.</text>
</comment>
<keyword evidence="2" id="KW-1185">Reference proteome</keyword>
<protein>
    <submittedName>
        <fullName evidence="1">Uncharacterized protein</fullName>
    </submittedName>
</protein>
<proteinExistence type="predicted"/>
<organism evidence="1 2">
    <name type="scientific">Compostibacillus humi</name>
    <dbReference type="NCBI Taxonomy" id="1245525"/>
    <lineage>
        <taxon>Bacteria</taxon>
        <taxon>Bacillati</taxon>
        <taxon>Bacillota</taxon>
        <taxon>Bacilli</taxon>
        <taxon>Bacillales</taxon>
        <taxon>Bacillaceae</taxon>
        <taxon>Compostibacillus</taxon>
    </lineage>
</organism>
<sequence length="74" mass="8558">MTQLFWISAAGEEQNEIMPDLLAIYDFLQFDVRQRTNNEEWAAELLAVESALIEEYFKIHSLPAGLVDSLKRID</sequence>
<dbReference type="Proteomes" id="UP000602050">
    <property type="component" value="Unassembled WGS sequence"/>
</dbReference>